<dbReference type="SUPFAM" id="SSF111038">
    <property type="entry name" value="YjbQ-like"/>
    <property type="match status" value="1"/>
</dbReference>
<dbReference type="EMBL" id="FLUQ01000001">
    <property type="protein sequence ID" value="SBV94071.1"/>
    <property type="molecule type" value="Genomic_DNA"/>
</dbReference>
<dbReference type="Pfam" id="PF01894">
    <property type="entry name" value="YjbQ"/>
    <property type="match status" value="1"/>
</dbReference>
<dbReference type="InterPro" id="IPR035917">
    <property type="entry name" value="YjbQ-like_sf"/>
</dbReference>
<dbReference type="InterPro" id="IPR001602">
    <property type="entry name" value="UPF0047_YjbQ-like"/>
</dbReference>
<dbReference type="PIRSF" id="PIRSF004681">
    <property type="entry name" value="UCP004681"/>
    <property type="match status" value="1"/>
</dbReference>
<dbReference type="PANTHER" id="PTHR30615">
    <property type="entry name" value="UNCHARACTERIZED PROTEIN YJBQ-RELATED"/>
    <property type="match status" value="1"/>
</dbReference>
<evidence type="ECO:0000256" key="1">
    <source>
        <dbReference type="ARBA" id="ARBA00005534"/>
    </source>
</evidence>
<reference evidence="2" key="1">
    <citation type="submission" date="2016-04" db="EMBL/GenBank/DDBJ databases">
        <authorList>
            <person name="Evans L.H."/>
            <person name="Alamgir A."/>
            <person name="Owens N."/>
            <person name="Weber N.D."/>
            <person name="Virtaneva K."/>
            <person name="Barbian K."/>
            <person name="Babar A."/>
            <person name="Rosenke K."/>
        </authorList>
    </citation>
    <scope>NUCLEOTIDE SEQUENCE</scope>
    <source>
        <strain evidence="2">86</strain>
    </source>
</reference>
<evidence type="ECO:0000313" key="2">
    <source>
        <dbReference type="EMBL" id="SBV94071.1"/>
    </source>
</evidence>
<protein>
    <recommendedName>
        <fullName evidence="3">YjbQ family protein</fullName>
    </recommendedName>
</protein>
<evidence type="ECO:0008006" key="3">
    <source>
        <dbReference type="Google" id="ProtNLM"/>
    </source>
</evidence>
<name>A0A212J3P3_9DELT</name>
<sequence>METLTIQTRARAEMIPVTSLLRELVRRKDWQTGALLVYCPHTTAGLTINENADPDVQRDMTAFMNALVPQRGDFRHGEGNSDAHIKTSLFGPHVMLIVEEGTIRLGTWQGVYFCEWDGPRNRTLWAQFLPG</sequence>
<dbReference type="Gene3D" id="2.60.120.460">
    <property type="entry name" value="YjbQ-like"/>
    <property type="match status" value="1"/>
</dbReference>
<proteinExistence type="inferred from homology"/>
<comment type="similarity">
    <text evidence="1">Belongs to the UPF0047 family.</text>
</comment>
<dbReference type="NCBIfam" id="TIGR00149">
    <property type="entry name" value="TIGR00149_YjbQ"/>
    <property type="match status" value="1"/>
</dbReference>
<dbReference type="PANTHER" id="PTHR30615:SF8">
    <property type="entry name" value="UPF0047 PROTEIN C4A8.02C"/>
    <property type="match status" value="1"/>
</dbReference>
<accession>A0A212J3P3</accession>
<gene>
    <name evidence="2" type="ORF">KL86DPRO_10638</name>
</gene>
<organism evidence="2">
    <name type="scientific">uncultured delta proteobacterium</name>
    <dbReference type="NCBI Taxonomy" id="34034"/>
    <lineage>
        <taxon>Bacteria</taxon>
        <taxon>Deltaproteobacteria</taxon>
        <taxon>environmental samples</taxon>
    </lineage>
</organism>
<dbReference type="AlphaFoldDB" id="A0A212J3P3"/>